<dbReference type="GO" id="GO:0015250">
    <property type="term" value="F:water channel activity"/>
    <property type="evidence" value="ECO:0007669"/>
    <property type="project" value="TreeGrafter"/>
</dbReference>
<dbReference type="InterPro" id="IPR050363">
    <property type="entry name" value="MIP/Aquaporin"/>
</dbReference>
<evidence type="ECO:0000256" key="6">
    <source>
        <dbReference type="ARBA" id="ARBA00022989"/>
    </source>
</evidence>
<dbReference type="InterPro" id="IPR023271">
    <property type="entry name" value="Aquaporin-like"/>
</dbReference>
<proteinExistence type="inferred from homology"/>
<dbReference type="InterPro" id="IPR000425">
    <property type="entry name" value="MIP"/>
</dbReference>
<dbReference type="CDD" id="cd00333">
    <property type="entry name" value="MIP"/>
    <property type="match status" value="1"/>
</dbReference>
<comment type="similarity">
    <text evidence="2">Belongs to the MIP/aquaporin (TC 1.A.8) family.</text>
</comment>
<dbReference type="GO" id="GO:0015254">
    <property type="term" value="F:glycerol channel activity"/>
    <property type="evidence" value="ECO:0007669"/>
    <property type="project" value="TreeGrafter"/>
</dbReference>
<organism evidence="11 12">
    <name type="scientific">Pseudocercospora fuligena</name>
    <dbReference type="NCBI Taxonomy" id="685502"/>
    <lineage>
        <taxon>Eukaryota</taxon>
        <taxon>Fungi</taxon>
        <taxon>Dikarya</taxon>
        <taxon>Ascomycota</taxon>
        <taxon>Pezizomycotina</taxon>
        <taxon>Dothideomycetes</taxon>
        <taxon>Dothideomycetidae</taxon>
        <taxon>Mycosphaerellales</taxon>
        <taxon>Mycosphaerellaceae</taxon>
        <taxon>Pseudocercospora</taxon>
    </lineage>
</organism>
<dbReference type="GO" id="GO:0005886">
    <property type="term" value="C:plasma membrane"/>
    <property type="evidence" value="ECO:0007669"/>
    <property type="project" value="TreeGrafter"/>
</dbReference>
<keyword evidence="12" id="KW-1185">Reference proteome</keyword>
<name>A0A8H6RXF2_9PEZI</name>
<dbReference type="Pfam" id="PF00857">
    <property type="entry name" value="Isochorismatase"/>
    <property type="match status" value="1"/>
</dbReference>
<dbReference type="Pfam" id="PF00230">
    <property type="entry name" value="MIP"/>
    <property type="match status" value="1"/>
</dbReference>
<feature type="region of interest" description="Disordered" evidence="8">
    <location>
        <begin position="29"/>
        <end position="60"/>
    </location>
</feature>
<dbReference type="SUPFAM" id="SSF81338">
    <property type="entry name" value="Aquaporin-like"/>
    <property type="match status" value="1"/>
</dbReference>
<feature type="domain" description="Isochorismatase-like" evidence="10">
    <location>
        <begin position="770"/>
        <end position="899"/>
    </location>
</feature>
<sequence>MSECERVNTEILAPEDVPDVQVPLESHARTQPDVFEDDGGYFAPRRPHVSRQLSGVPMTPGIARNDFAPTPSTQRPTWGRQATFAGSSQPQRPAWGRQATFVTGGAPQRPAWGRQATFVTGGVPQRPAWGRQATFAASVAPQWPAWSRNLTFAMPAPRRSSIVSAAARPRRGTLYQDEDAFPDAVPMEEVQPQANYVNPAYVDLNPEYAEPANARPVWGFAKPLPRVVRPAMVPQGLLAPGDGPTDLERGRPPSHVPMRSRAHWEALQRQRQGTMSSARSRATSHVPIGVIHARAQSAATSAHTSAKHDDRSVRAPSVATQEQGHRPGRVRHDHIYHNQGGSILEKFPATYERHPVNKIERVDEEGEEIEEEKHDLRDILDLPPPWAKEDPFPEFTDLAENPPIFEEIHNHPTRWSAIRTRHREFLAEFLAVFVQITIGLCANVQSTVKYKEVAAITTAWSWSFGTIAAIHIGGGISGAHLNPAFTIMLWLFRGFHKRSIPTFILAQFLGSLCAAFLTYGIYYQSINEYLAHSHDVLDIVQSFVSSQRATWIGGATAFFNEFIGTALAVVTVLALGDDQNVPPGVGMAPLVIGFVGVGLSFSLSFQTGLASNPTRDLGPRLMLLAMGYSKTLFTNPYWIYGPIIGPISGALFGATVYDFMIFTGATGSSFRNLRFFTMKFHQYILNATFSLLSPIYAQIYDTSNSLTQIESTINATSIPNVLGNHYNFWTISPDNTTWDLTRSSISPTTSPKTIPMLGFREKAIIEPNRTAFVIVDMQNFFLHPKLQPNATRGREAVPPTINLVKSFRKHGMKVLWVNWGIDNFDLITMPPAFLNRFSGLWGAQTPLGLYLQESGITTLFIGGVNSDQCVWSTLIDAFFKGFDVVYVQDCTGTTSPWYAEEMVRYNADANGFLAKSTDIIDALDKQATGY</sequence>
<dbReference type="InterPro" id="IPR036380">
    <property type="entry name" value="Isochorismatase-like_sf"/>
</dbReference>
<dbReference type="AlphaFoldDB" id="A0A8H6RXF2"/>
<keyword evidence="5 9" id="KW-0812">Transmembrane</keyword>
<evidence type="ECO:0000313" key="12">
    <source>
        <dbReference type="Proteomes" id="UP000660729"/>
    </source>
</evidence>
<keyword evidence="7 9" id="KW-0472">Membrane</keyword>
<protein>
    <submittedName>
        <fullName evidence="11">Aquaglycerol porin AQY3</fullName>
    </submittedName>
</protein>
<evidence type="ECO:0000259" key="10">
    <source>
        <dbReference type="Pfam" id="PF00857"/>
    </source>
</evidence>
<evidence type="ECO:0000256" key="8">
    <source>
        <dbReference type="SAM" id="MobiDB-lite"/>
    </source>
</evidence>
<dbReference type="OrthoDB" id="167809at2759"/>
<dbReference type="PANTHER" id="PTHR43829:SF24">
    <property type="entry name" value="MIP AQUAPORIN (EUROFUNG)"/>
    <property type="match status" value="1"/>
</dbReference>
<evidence type="ECO:0000256" key="5">
    <source>
        <dbReference type="ARBA" id="ARBA00022692"/>
    </source>
</evidence>
<dbReference type="CDD" id="cd00431">
    <property type="entry name" value="cysteine_hydrolases"/>
    <property type="match status" value="1"/>
</dbReference>
<comment type="similarity">
    <text evidence="3">Belongs to the isochorismatase family.</text>
</comment>
<dbReference type="InterPro" id="IPR000868">
    <property type="entry name" value="Isochorismatase-like_dom"/>
</dbReference>
<evidence type="ECO:0000256" key="4">
    <source>
        <dbReference type="ARBA" id="ARBA00022448"/>
    </source>
</evidence>
<feature type="transmembrane region" description="Helical" evidence="9">
    <location>
        <begin position="637"/>
        <end position="662"/>
    </location>
</feature>
<dbReference type="Gene3D" id="1.20.1080.10">
    <property type="entry name" value="Glycerol uptake facilitator protein"/>
    <property type="match status" value="1"/>
</dbReference>
<dbReference type="PRINTS" id="PR00783">
    <property type="entry name" value="MINTRINSICP"/>
</dbReference>
<evidence type="ECO:0000256" key="7">
    <source>
        <dbReference type="ARBA" id="ARBA00023136"/>
    </source>
</evidence>
<keyword evidence="4" id="KW-0813">Transport</keyword>
<evidence type="ECO:0000256" key="2">
    <source>
        <dbReference type="ARBA" id="ARBA00006175"/>
    </source>
</evidence>
<feature type="transmembrane region" description="Helical" evidence="9">
    <location>
        <begin position="587"/>
        <end position="605"/>
    </location>
</feature>
<feature type="transmembrane region" description="Helical" evidence="9">
    <location>
        <begin position="503"/>
        <end position="522"/>
    </location>
</feature>
<comment type="subcellular location">
    <subcellularLocation>
        <location evidence="1">Membrane</location>
        <topology evidence="1">Multi-pass membrane protein</topology>
    </subcellularLocation>
</comment>
<keyword evidence="6 9" id="KW-1133">Transmembrane helix</keyword>
<dbReference type="Gene3D" id="3.40.50.850">
    <property type="entry name" value="Isochorismatase-like"/>
    <property type="match status" value="2"/>
</dbReference>
<feature type="transmembrane region" description="Helical" evidence="9">
    <location>
        <begin position="466"/>
        <end position="491"/>
    </location>
</feature>
<dbReference type="SUPFAM" id="SSF52499">
    <property type="entry name" value="Isochorismatase-like hydrolases"/>
    <property type="match status" value="1"/>
</dbReference>
<feature type="transmembrane region" description="Helical" evidence="9">
    <location>
        <begin position="425"/>
        <end position="446"/>
    </location>
</feature>
<evidence type="ECO:0000256" key="9">
    <source>
        <dbReference type="SAM" id="Phobius"/>
    </source>
</evidence>
<feature type="transmembrane region" description="Helical" evidence="9">
    <location>
        <begin position="551"/>
        <end position="575"/>
    </location>
</feature>
<reference evidence="11" key="1">
    <citation type="submission" date="2020-04" db="EMBL/GenBank/DDBJ databases">
        <title>Draft genome resource of the tomato pathogen Pseudocercospora fuligena.</title>
        <authorList>
            <person name="Zaccaron A."/>
        </authorList>
    </citation>
    <scope>NUCLEOTIDE SEQUENCE</scope>
    <source>
        <strain evidence="11">PF001</strain>
    </source>
</reference>
<accession>A0A8H6RXF2</accession>
<comment type="caution">
    <text evidence="11">The sequence shown here is derived from an EMBL/GenBank/DDBJ whole genome shotgun (WGS) entry which is preliminary data.</text>
</comment>
<dbReference type="Proteomes" id="UP000660729">
    <property type="component" value="Unassembled WGS sequence"/>
</dbReference>
<evidence type="ECO:0000256" key="1">
    <source>
        <dbReference type="ARBA" id="ARBA00004141"/>
    </source>
</evidence>
<evidence type="ECO:0000256" key="3">
    <source>
        <dbReference type="ARBA" id="ARBA00006336"/>
    </source>
</evidence>
<gene>
    <name evidence="11" type="ORF">HII31_00660</name>
</gene>
<dbReference type="EMBL" id="JABCIY010000004">
    <property type="protein sequence ID" value="KAF7197946.1"/>
    <property type="molecule type" value="Genomic_DNA"/>
</dbReference>
<dbReference type="PANTHER" id="PTHR43829">
    <property type="entry name" value="AQUAPORIN OR AQUAGLYCEROPORIN RELATED"/>
    <property type="match status" value="1"/>
</dbReference>
<evidence type="ECO:0000313" key="11">
    <source>
        <dbReference type="EMBL" id="KAF7197946.1"/>
    </source>
</evidence>
<feature type="region of interest" description="Disordered" evidence="8">
    <location>
        <begin position="296"/>
        <end position="333"/>
    </location>
</feature>